<name>A0A133VHS3_9EURY</name>
<gene>
    <name evidence="4" type="ORF">AKJ53_01625</name>
</gene>
<dbReference type="InterPro" id="IPR011004">
    <property type="entry name" value="Trimer_LpxA-like_sf"/>
</dbReference>
<dbReference type="SUPFAM" id="SSF51161">
    <property type="entry name" value="Trimeric LpxA-like enzymes"/>
    <property type="match status" value="1"/>
</dbReference>
<dbReference type="InterPro" id="IPR056729">
    <property type="entry name" value="GMPPB_C"/>
</dbReference>
<evidence type="ECO:0000256" key="1">
    <source>
        <dbReference type="ARBA" id="ARBA00022679"/>
    </source>
</evidence>
<evidence type="ECO:0000256" key="2">
    <source>
        <dbReference type="ARBA" id="ARBA00023315"/>
    </source>
</evidence>
<dbReference type="Pfam" id="PF25087">
    <property type="entry name" value="GMPPB_C"/>
    <property type="match status" value="1"/>
</dbReference>
<dbReference type="EMBL" id="LHYG01000021">
    <property type="protein sequence ID" value="KXB05982.1"/>
    <property type="molecule type" value="Genomic_DNA"/>
</dbReference>
<dbReference type="GO" id="GO:0016746">
    <property type="term" value="F:acyltransferase activity"/>
    <property type="evidence" value="ECO:0007669"/>
    <property type="project" value="UniProtKB-KW"/>
</dbReference>
<comment type="caution">
    <text evidence="4">The sequence shown here is derived from an EMBL/GenBank/DDBJ whole genome shotgun (WGS) entry which is preliminary data.</text>
</comment>
<dbReference type="Gene3D" id="2.160.10.10">
    <property type="entry name" value="Hexapeptide repeat proteins"/>
    <property type="match status" value="1"/>
</dbReference>
<dbReference type="InterPro" id="IPR050065">
    <property type="entry name" value="GlmU-like"/>
</dbReference>
<sequence>EKEITTSIEILIEKGELVSAKELASWVHVGRPWDLLLANERALESQDPVTKGKIESGAHVEKNVTVEKGALVRSGAYIEGPAYIGKNSDIGPNCYIRPHTSIGENARIGNSVEIKNSIIMDGSHAAHHTYIGDSIVGKNCNFGSGTKVGNLRLDAGNVIMTLRGKLTDTGRRKLGAVLGDKVQTGINSMINPGVKMGPESAIGPGAILYEDLAPNRCVFVQQKEQERSWKK</sequence>
<keyword evidence="1" id="KW-0808">Transferase</keyword>
<protein>
    <recommendedName>
        <fullName evidence="3">Mannose-1-phosphate guanyltransferase C-terminal domain-containing protein</fullName>
    </recommendedName>
</protein>
<dbReference type="CDD" id="cd05636">
    <property type="entry name" value="LbH_G1P_TT_C_like"/>
    <property type="match status" value="1"/>
</dbReference>
<feature type="non-terminal residue" evidence="4">
    <location>
        <position position="1"/>
    </location>
</feature>
<keyword evidence="5" id="KW-1185">Reference proteome</keyword>
<dbReference type="Proteomes" id="UP000070491">
    <property type="component" value="Unassembled WGS sequence"/>
</dbReference>
<dbReference type="AlphaFoldDB" id="A0A133VHS3"/>
<dbReference type="GO" id="GO:0016779">
    <property type="term" value="F:nucleotidyltransferase activity"/>
    <property type="evidence" value="ECO:0007669"/>
    <property type="project" value="UniProtKB-ARBA"/>
</dbReference>
<evidence type="ECO:0000313" key="4">
    <source>
        <dbReference type="EMBL" id="KXB05982.1"/>
    </source>
</evidence>
<evidence type="ECO:0000259" key="3">
    <source>
        <dbReference type="Pfam" id="PF25087"/>
    </source>
</evidence>
<proteinExistence type="predicted"/>
<organism evidence="4 5">
    <name type="scientific">candidate division MSBL1 archaeon SCGC-AAA382F02</name>
    <dbReference type="NCBI Taxonomy" id="1698282"/>
    <lineage>
        <taxon>Archaea</taxon>
        <taxon>Methanobacteriati</taxon>
        <taxon>Methanobacteriota</taxon>
        <taxon>candidate division MSBL1</taxon>
    </lineage>
</organism>
<keyword evidence="2" id="KW-0012">Acyltransferase</keyword>
<dbReference type="PATRIC" id="fig|1698282.3.peg.191"/>
<dbReference type="PANTHER" id="PTHR43584">
    <property type="entry name" value="NUCLEOTIDYL TRANSFERASE"/>
    <property type="match status" value="1"/>
</dbReference>
<evidence type="ECO:0000313" key="5">
    <source>
        <dbReference type="Proteomes" id="UP000070491"/>
    </source>
</evidence>
<reference evidence="4 5" key="1">
    <citation type="journal article" date="2016" name="Sci. Rep.">
        <title>Metabolic traits of an uncultured archaeal lineage -MSBL1- from brine pools of the Red Sea.</title>
        <authorList>
            <person name="Mwirichia R."/>
            <person name="Alam I."/>
            <person name="Rashid M."/>
            <person name="Vinu M."/>
            <person name="Ba-Alawi W."/>
            <person name="Anthony Kamau A."/>
            <person name="Kamanda Ngugi D."/>
            <person name="Goker M."/>
            <person name="Klenk H.P."/>
            <person name="Bajic V."/>
            <person name="Stingl U."/>
        </authorList>
    </citation>
    <scope>NUCLEOTIDE SEQUENCE [LARGE SCALE GENOMIC DNA]</scope>
    <source>
        <strain evidence="4">SCGC-AAA382F02</strain>
    </source>
</reference>
<dbReference type="PANTHER" id="PTHR43584:SF8">
    <property type="entry name" value="N-ACETYLMURAMATE ALPHA-1-PHOSPHATE URIDYLYLTRANSFERASE"/>
    <property type="match status" value="1"/>
</dbReference>
<feature type="domain" description="Mannose-1-phosphate guanyltransferase C-terminal" evidence="3">
    <location>
        <begin position="78"/>
        <end position="190"/>
    </location>
</feature>
<accession>A0A133VHS3</accession>